<organism evidence="2 3">
    <name type="scientific">Hyaloscypha variabilis (strain UAMH 11265 / GT02V1 / F)</name>
    <name type="common">Meliniomyces variabilis</name>
    <dbReference type="NCBI Taxonomy" id="1149755"/>
    <lineage>
        <taxon>Eukaryota</taxon>
        <taxon>Fungi</taxon>
        <taxon>Dikarya</taxon>
        <taxon>Ascomycota</taxon>
        <taxon>Pezizomycotina</taxon>
        <taxon>Leotiomycetes</taxon>
        <taxon>Helotiales</taxon>
        <taxon>Hyaloscyphaceae</taxon>
        <taxon>Hyaloscypha</taxon>
        <taxon>Hyaloscypha variabilis</taxon>
    </lineage>
</organism>
<dbReference type="STRING" id="1149755.A0A2J6QW07"/>
<name>A0A2J6QW07_HYAVF</name>
<feature type="non-terminal residue" evidence="2">
    <location>
        <position position="1"/>
    </location>
</feature>
<dbReference type="Pfam" id="PF06985">
    <property type="entry name" value="HET"/>
    <property type="match status" value="1"/>
</dbReference>
<feature type="non-terminal residue" evidence="2">
    <location>
        <position position="339"/>
    </location>
</feature>
<dbReference type="PANTHER" id="PTHR24148">
    <property type="entry name" value="ANKYRIN REPEAT DOMAIN-CONTAINING PROTEIN 39 HOMOLOG-RELATED"/>
    <property type="match status" value="1"/>
</dbReference>
<proteinExistence type="predicted"/>
<dbReference type="Proteomes" id="UP000235786">
    <property type="component" value="Unassembled WGS sequence"/>
</dbReference>
<evidence type="ECO:0000259" key="1">
    <source>
        <dbReference type="Pfam" id="PF06985"/>
    </source>
</evidence>
<keyword evidence="3" id="KW-1185">Reference proteome</keyword>
<dbReference type="PANTHER" id="PTHR24148:SF73">
    <property type="entry name" value="HET DOMAIN PROTEIN (AFU_ORTHOLOGUE AFUA_8G01020)"/>
    <property type="match status" value="1"/>
</dbReference>
<evidence type="ECO:0000313" key="2">
    <source>
        <dbReference type="EMBL" id="PMD30442.1"/>
    </source>
</evidence>
<dbReference type="OrthoDB" id="2157530at2759"/>
<reference evidence="2 3" key="1">
    <citation type="submission" date="2016-04" db="EMBL/GenBank/DDBJ databases">
        <title>A degradative enzymes factory behind the ericoid mycorrhizal symbiosis.</title>
        <authorList>
            <consortium name="DOE Joint Genome Institute"/>
            <person name="Martino E."/>
            <person name="Morin E."/>
            <person name="Grelet G."/>
            <person name="Kuo A."/>
            <person name="Kohler A."/>
            <person name="Daghino S."/>
            <person name="Barry K."/>
            <person name="Choi C."/>
            <person name="Cichocki N."/>
            <person name="Clum A."/>
            <person name="Copeland A."/>
            <person name="Hainaut M."/>
            <person name="Haridas S."/>
            <person name="Labutti K."/>
            <person name="Lindquist E."/>
            <person name="Lipzen A."/>
            <person name="Khouja H.-R."/>
            <person name="Murat C."/>
            <person name="Ohm R."/>
            <person name="Olson A."/>
            <person name="Spatafora J."/>
            <person name="Veneault-Fourrey C."/>
            <person name="Henrissat B."/>
            <person name="Grigoriev I."/>
            <person name="Martin F."/>
            <person name="Perotto S."/>
        </authorList>
    </citation>
    <scope>NUCLEOTIDE SEQUENCE [LARGE SCALE GENOMIC DNA]</scope>
    <source>
        <strain evidence="2 3">F</strain>
    </source>
</reference>
<dbReference type="AlphaFoldDB" id="A0A2J6QW07"/>
<gene>
    <name evidence="2" type="ORF">L207DRAFT_384550</name>
</gene>
<dbReference type="InterPro" id="IPR052895">
    <property type="entry name" value="HetReg/Transcr_Mod"/>
</dbReference>
<sequence>YKYKPLTELDSIRLIKIHPSSNPVAAIQCSLVHTKLSSEDNHDLFTHYTALSYVWGSPDKVETIWVDEAALKITASLSVALHDLRDAQHSFLLWADGICINQNDDDEKVFQVCLMGRIYEEATNTVIYLGPAGAESHECQYLSTVRQGNPPSDGQLLSILSKEWFTRVWVFQELVFATNPWVQCGKARARWATVYKTLLDVDTSLLDENQRQRYKIVKEMHQAWDNQQSSPRATKLQDKRVSLGNKDRTAGNSMLELVKARRGLGVTDPRDMIFAHVGFASDSEHENLKVDYSKTTQEVYVDFALFVMEKHGWGTLLENVDYPKSQPRLKGLPEWVPDW</sequence>
<feature type="domain" description="Heterokaryon incompatibility" evidence="1">
    <location>
        <begin position="48"/>
        <end position="173"/>
    </location>
</feature>
<protein>
    <submittedName>
        <fullName evidence="2">HET-domain-containing protein</fullName>
    </submittedName>
</protein>
<evidence type="ECO:0000313" key="3">
    <source>
        <dbReference type="Proteomes" id="UP000235786"/>
    </source>
</evidence>
<accession>A0A2J6QW07</accession>
<dbReference type="EMBL" id="KZ613967">
    <property type="protein sequence ID" value="PMD30442.1"/>
    <property type="molecule type" value="Genomic_DNA"/>
</dbReference>
<dbReference type="InterPro" id="IPR010730">
    <property type="entry name" value="HET"/>
</dbReference>